<feature type="compositionally biased region" description="Acidic residues" evidence="1">
    <location>
        <begin position="288"/>
        <end position="298"/>
    </location>
</feature>
<feature type="compositionally biased region" description="Basic residues" evidence="1">
    <location>
        <begin position="168"/>
        <end position="178"/>
    </location>
</feature>
<feature type="compositionally biased region" description="Polar residues" evidence="1">
    <location>
        <begin position="265"/>
        <end position="274"/>
    </location>
</feature>
<dbReference type="AlphaFoldDB" id="A0A8H7XRE3"/>
<reference evidence="2" key="1">
    <citation type="submission" date="2021-02" db="EMBL/GenBank/DDBJ databases">
        <title>Psilocybe cubensis genome.</title>
        <authorList>
            <person name="Mckernan K.J."/>
            <person name="Crawford S."/>
            <person name="Trippe A."/>
            <person name="Kane L.T."/>
            <person name="Mclaughlin S."/>
        </authorList>
    </citation>
    <scope>NUCLEOTIDE SEQUENCE [LARGE SCALE GENOMIC DNA]</scope>
    <source>
        <strain evidence="2">MGC-MH-2018</strain>
    </source>
</reference>
<name>A0A8H7XRE3_PSICU</name>
<dbReference type="InterPro" id="IPR017956">
    <property type="entry name" value="AT_hook_DNA-bd_motif"/>
</dbReference>
<feature type="compositionally biased region" description="Basic residues" evidence="1">
    <location>
        <begin position="105"/>
        <end position="114"/>
    </location>
</feature>
<feature type="region of interest" description="Disordered" evidence="1">
    <location>
        <begin position="62"/>
        <end position="246"/>
    </location>
</feature>
<evidence type="ECO:0000313" key="2">
    <source>
        <dbReference type="EMBL" id="KAG5164353.1"/>
    </source>
</evidence>
<dbReference type="GO" id="GO:0003677">
    <property type="term" value="F:DNA binding"/>
    <property type="evidence" value="ECO:0007669"/>
    <property type="project" value="InterPro"/>
</dbReference>
<feature type="region of interest" description="Disordered" evidence="1">
    <location>
        <begin position="264"/>
        <end position="310"/>
    </location>
</feature>
<organism evidence="2">
    <name type="scientific">Psilocybe cubensis</name>
    <name type="common">Psychedelic mushroom</name>
    <name type="synonym">Stropharia cubensis</name>
    <dbReference type="NCBI Taxonomy" id="181762"/>
    <lineage>
        <taxon>Eukaryota</taxon>
        <taxon>Fungi</taxon>
        <taxon>Dikarya</taxon>
        <taxon>Basidiomycota</taxon>
        <taxon>Agaricomycotina</taxon>
        <taxon>Agaricomycetes</taxon>
        <taxon>Agaricomycetidae</taxon>
        <taxon>Agaricales</taxon>
        <taxon>Agaricineae</taxon>
        <taxon>Strophariaceae</taxon>
        <taxon>Psilocybe</taxon>
    </lineage>
</organism>
<gene>
    <name evidence="2" type="ORF">JR316_010859</name>
</gene>
<dbReference type="PRINTS" id="PR00929">
    <property type="entry name" value="ATHOOK"/>
</dbReference>
<protein>
    <submittedName>
        <fullName evidence="2">Uncharacterized protein</fullName>
    </submittedName>
</protein>
<evidence type="ECO:0000256" key="1">
    <source>
        <dbReference type="SAM" id="MobiDB-lite"/>
    </source>
</evidence>
<proteinExistence type="predicted"/>
<comment type="caution">
    <text evidence="2">The sequence shown here is derived from an EMBL/GenBank/DDBJ whole genome shotgun (WGS) entry which is preliminary data.</text>
</comment>
<accession>A0A8H7XRE3</accession>
<sequence>MPTSAGFPWELLKAECLRLICMQIVQGSKEGGAYQGVMRKESMIEFLRDVDKRGLEPALKTLGKTQALRKPLESSSPEETSSPKRKSSRLEEADGEGDTSLAHNTRFKGTKRVKLTKEDPDPTPITQTKSPRKKSKPRKSTDTAADGTKRSRGRPRKSVDAVGSTSPKKSKATPKKKAPLSESAADEAGSSNKRGPGRPRKSAKGAPAPQSKAKSIFDGVLLEPRRTSAGVPAVQSEEPKQTLETENAVQEDVVLATFINHVENNDASSLGGSNKENDPNDYVAPDVHDDDADADGEPDPQIIGEVPATT</sequence>
<dbReference type="OrthoDB" id="3892913at2759"/>
<dbReference type="EMBL" id="JAFIQS010000012">
    <property type="protein sequence ID" value="KAG5164353.1"/>
    <property type="molecule type" value="Genomic_DNA"/>
</dbReference>
<dbReference type="SMART" id="SM00384">
    <property type="entry name" value="AT_hook"/>
    <property type="match status" value="2"/>
</dbReference>